<evidence type="ECO:0000313" key="1">
    <source>
        <dbReference type="EMBL" id="CAK5263516.1"/>
    </source>
</evidence>
<comment type="caution">
    <text evidence="1">The sequence shown here is derived from an EMBL/GenBank/DDBJ whole genome shotgun (WGS) entry which is preliminary data.</text>
</comment>
<name>A0AAD2JV20_9AGAR</name>
<keyword evidence="2" id="KW-1185">Reference proteome</keyword>
<dbReference type="EMBL" id="CAVNYO010000040">
    <property type="protein sequence ID" value="CAK5263516.1"/>
    <property type="molecule type" value="Genomic_DNA"/>
</dbReference>
<sequence length="127" mass="13710">ATARNIFTRVQRLVTIDDECLKYAREGTSLMCQIEREGPGSKMEGGRTRISAPSGTPEFIFAGPLALETLYFCLSLASLLFLSLSHGPRQEVKCFASCPCSVSSCTLAHQGDITAHSHFAPSARVAD</sequence>
<feature type="non-terminal residue" evidence="1">
    <location>
        <position position="1"/>
    </location>
</feature>
<protein>
    <submittedName>
        <fullName evidence="1">Uncharacterized protein</fullName>
    </submittedName>
</protein>
<dbReference type="AlphaFoldDB" id="A0AAD2JV20"/>
<evidence type="ECO:0000313" key="2">
    <source>
        <dbReference type="Proteomes" id="UP001295794"/>
    </source>
</evidence>
<proteinExistence type="predicted"/>
<organism evidence="1 2">
    <name type="scientific">Mycena citricolor</name>
    <dbReference type="NCBI Taxonomy" id="2018698"/>
    <lineage>
        <taxon>Eukaryota</taxon>
        <taxon>Fungi</taxon>
        <taxon>Dikarya</taxon>
        <taxon>Basidiomycota</taxon>
        <taxon>Agaricomycotina</taxon>
        <taxon>Agaricomycetes</taxon>
        <taxon>Agaricomycetidae</taxon>
        <taxon>Agaricales</taxon>
        <taxon>Marasmiineae</taxon>
        <taxon>Mycenaceae</taxon>
        <taxon>Mycena</taxon>
    </lineage>
</organism>
<dbReference type="Proteomes" id="UP001295794">
    <property type="component" value="Unassembled WGS sequence"/>
</dbReference>
<gene>
    <name evidence="1" type="ORF">MYCIT1_LOCUS2980</name>
</gene>
<accession>A0AAD2JV20</accession>
<reference evidence="1" key="1">
    <citation type="submission" date="2023-11" db="EMBL/GenBank/DDBJ databases">
        <authorList>
            <person name="De Vega J J."/>
            <person name="De Vega J J."/>
        </authorList>
    </citation>
    <scope>NUCLEOTIDE SEQUENCE</scope>
</reference>